<gene>
    <name evidence="1" type="ORF">SAMN04487944_101193</name>
</gene>
<dbReference type="STRING" id="531814.SAMN04487944_101193"/>
<name>A0A1H9LCX1_9BACI</name>
<dbReference type="RefSeq" id="WP_089738071.1">
    <property type="nucleotide sequence ID" value="NZ_FOGL01000001.1"/>
</dbReference>
<dbReference type="Proteomes" id="UP000199687">
    <property type="component" value="Unassembled WGS sequence"/>
</dbReference>
<evidence type="ECO:0000313" key="1">
    <source>
        <dbReference type="EMBL" id="SER09037.1"/>
    </source>
</evidence>
<proteinExistence type="predicted"/>
<keyword evidence="2" id="KW-1185">Reference proteome</keyword>
<dbReference type="EMBL" id="FOGL01000001">
    <property type="protein sequence ID" value="SER09037.1"/>
    <property type="molecule type" value="Genomic_DNA"/>
</dbReference>
<reference evidence="1 2" key="1">
    <citation type="submission" date="2016-10" db="EMBL/GenBank/DDBJ databases">
        <authorList>
            <person name="de Groot N.N."/>
        </authorList>
    </citation>
    <scope>NUCLEOTIDE SEQUENCE [LARGE SCALE GENOMIC DNA]</scope>
    <source>
        <strain evidence="1 2">CGMCC 1.7727</strain>
    </source>
</reference>
<protein>
    <submittedName>
        <fullName evidence="1">Uncharacterized protein</fullName>
    </submittedName>
</protein>
<dbReference type="AlphaFoldDB" id="A0A1H9LCX1"/>
<organism evidence="1 2">
    <name type="scientific">Gracilibacillus ureilyticus</name>
    <dbReference type="NCBI Taxonomy" id="531814"/>
    <lineage>
        <taxon>Bacteria</taxon>
        <taxon>Bacillati</taxon>
        <taxon>Bacillota</taxon>
        <taxon>Bacilli</taxon>
        <taxon>Bacillales</taxon>
        <taxon>Bacillaceae</taxon>
        <taxon>Gracilibacillus</taxon>
    </lineage>
</organism>
<evidence type="ECO:0000313" key="2">
    <source>
        <dbReference type="Proteomes" id="UP000199687"/>
    </source>
</evidence>
<accession>A0A1H9LCX1</accession>
<sequence length="63" mass="7801">MNKFNEKVDQLEYTQMQEEGLFLLLNQYLKDNRKRKDFVNYLREKKEYGFDQCDIAQIILDFE</sequence>